<feature type="region of interest" description="Disordered" evidence="1">
    <location>
        <begin position="1"/>
        <end position="25"/>
    </location>
</feature>
<sequence>MSASERDVPQQPRVMPGHGDMSGIAASGLSMRDLLASCAAASAVSTPPADEVGDGETEGAGACAGEGRRDAA</sequence>
<evidence type="ECO:0000313" key="2">
    <source>
        <dbReference type="EMBL" id="WTS19136.1"/>
    </source>
</evidence>
<reference evidence="2" key="1">
    <citation type="submission" date="2022-10" db="EMBL/GenBank/DDBJ databases">
        <title>The complete genomes of actinobacterial strains from the NBC collection.</title>
        <authorList>
            <person name="Joergensen T.S."/>
            <person name="Alvarez Arevalo M."/>
            <person name="Sterndorff E.B."/>
            <person name="Faurdal D."/>
            <person name="Vuksanovic O."/>
            <person name="Mourched A.-S."/>
            <person name="Charusanti P."/>
            <person name="Shaw S."/>
            <person name="Blin K."/>
            <person name="Weber T."/>
        </authorList>
    </citation>
    <scope>NUCLEOTIDE SEQUENCE</scope>
    <source>
        <strain evidence="2">NBC_00119</strain>
    </source>
</reference>
<accession>A0AAU1UPH4</accession>
<protein>
    <submittedName>
        <fullName evidence="2">Uncharacterized protein</fullName>
    </submittedName>
</protein>
<proteinExistence type="predicted"/>
<gene>
    <name evidence="2" type="ORF">OHU69_22520</name>
</gene>
<organism evidence="2">
    <name type="scientific">Streptomyces sp. NBC_00119</name>
    <dbReference type="NCBI Taxonomy" id="2975659"/>
    <lineage>
        <taxon>Bacteria</taxon>
        <taxon>Bacillati</taxon>
        <taxon>Actinomycetota</taxon>
        <taxon>Actinomycetes</taxon>
        <taxon>Kitasatosporales</taxon>
        <taxon>Streptomycetaceae</taxon>
        <taxon>Streptomyces</taxon>
    </lineage>
</organism>
<dbReference type="EMBL" id="CP108195">
    <property type="protein sequence ID" value="WTS19136.1"/>
    <property type="molecule type" value="Genomic_DNA"/>
</dbReference>
<evidence type="ECO:0000256" key="1">
    <source>
        <dbReference type="SAM" id="MobiDB-lite"/>
    </source>
</evidence>
<name>A0AAU1UPH4_9ACTN</name>
<dbReference type="AlphaFoldDB" id="A0AAU1UPH4"/>
<feature type="region of interest" description="Disordered" evidence="1">
    <location>
        <begin position="41"/>
        <end position="72"/>
    </location>
</feature>